<evidence type="ECO:0000256" key="1">
    <source>
        <dbReference type="SAM" id="Coils"/>
    </source>
</evidence>
<gene>
    <name evidence="3" type="ORF">QE152_g5736</name>
</gene>
<sequence length="206" mass="23883">MKEVEGKVINTPEVDSDDYSTEDSKKSKASDKMAGVFERSKKTQKSPSKHRGGEESKLDMIIDMMQKMKQEQSEIKKEIQQIRAEQTFFREEVIKLKQENENLKKENDQIRKDNIRTKKELKYLKNTVDWMEKERKENNIVVKGIQVNTSDPTVLKDTVETTVKKHLNIDVTIKKVSKIGPRTCEAVLASAEDKAEIMKNRINLKL</sequence>
<dbReference type="AlphaFoldDB" id="A0AAW1ML76"/>
<reference evidence="3 4" key="1">
    <citation type="journal article" date="2024" name="BMC Genomics">
        <title>De novo assembly and annotation of Popillia japonica's genome with initial clues to its potential as an invasive pest.</title>
        <authorList>
            <person name="Cucini C."/>
            <person name="Boschi S."/>
            <person name="Funari R."/>
            <person name="Cardaioli E."/>
            <person name="Iannotti N."/>
            <person name="Marturano G."/>
            <person name="Paoli F."/>
            <person name="Bruttini M."/>
            <person name="Carapelli A."/>
            <person name="Frati F."/>
            <person name="Nardi F."/>
        </authorList>
    </citation>
    <scope>NUCLEOTIDE SEQUENCE [LARGE SCALE GENOMIC DNA]</scope>
    <source>
        <strain evidence="3">DMR45628</strain>
    </source>
</reference>
<proteinExistence type="predicted"/>
<evidence type="ECO:0000256" key="2">
    <source>
        <dbReference type="SAM" id="MobiDB-lite"/>
    </source>
</evidence>
<name>A0AAW1ML76_POPJA</name>
<evidence type="ECO:0000313" key="3">
    <source>
        <dbReference type="EMBL" id="KAK9746921.1"/>
    </source>
</evidence>
<keyword evidence="1" id="KW-0175">Coiled coil</keyword>
<feature type="region of interest" description="Disordered" evidence="2">
    <location>
        <begin position="1"/>
        <end position="57"/>
    </location>
</feature>
<protein>
    <submittedName>
        <fullName evidence="3">Uncharacterized protein</fullName>
    </submittedName>
</protein>
<dbReference type="Proteomes" id="UP001458880">
    <property type="component" value="Unassembled WGS sequence"/>
</dbReference>
<accession>A0AAW1ML76</accession>
<feature type="compositionally biased region" description="Basic and acidic residues" evidence="2">
    <location>
        <begin position="22"/>
        <end position="31"/>
    </location>
</feature>
<keyword evidence="4" id="KW-1185">Reference proteome</keyword>
<evidence type="ECO:0000313" key="4">
    <source>
        <dbReference type="Proteomes" id="UP001458880"/>
    </source>
</evidence>
<feature type="coiled-coil region" evidence="1">
    <location>
        <begin position="61"/>
        <end position="120"/>
    </location>
</feature>
<dbReference type="EMBL" id="JASPKY010000036">
    <property type="protein sequence ID" value="KAK9746921.1"/>
    <property type="molecule type" value="Genomic_DNA"/>
</dbReference>
<organism evidence="3 4">
    <name type="scientific">Popillia japonica</name>
    <name type="common">Japanese beetle</name>
    <dbReference type="NCBI Taxonomy" id="7064"/>
    <lineage>
        <taxon>Eukaryota</taxon>
        <taxon>Metazoa</taxon>
        <taxon>Ecdysozoa</taxon>
        <taxon>Arthropoda</taxon>
        <taxon>Hexapoda</taxon>
        <taxon>Insecta</taxon>
        <taxon>Pterygota</taxon>
        <taxon>Neoptera</taxon>
        <taxon>Endopterygota</taxon>
        <taxon>Coleoptera</taxon>
        <taxon>Polyphaga</taxon>
        <taxon>Scarabaeiformia</taxon>
        <taxon>Scarabaeidae</taxon>
        <taxon>Rutelinae</taxon>
        <taxon>Popillia</taxon>
    </lineage>
</organism>
<comment type="caution">
    <text evidence="3">The sequence shown here is derived from an EMBL/GenBank/DDBJ whole genome shotgun (WGS) entry which is preliminary data.</text>
</comment>